<dbReference type="EMBL" id="LXQA011055834">
    <property type="protein sequence ID" value="MCI82973.1"/>
    <property type="molecule type" value="Genomic_DNA"/>
</dbReference>
<sequence>NGTLAYGEGS</sequence>
<evidence type="ECO:0000313" key="1">
    <source>
        <dbReference type="EMBL" id="MCI82973.1"/>
    </source>
</evidence>
<feature type="non-terminal residue" evidence="1">
    <location>
        <position position="1"/>
    </location>
</feature>
<reference evidence="1 2" key="1">
    <citation type="journal article" date="2018" name="Front. Plant Sci.">
        <title>Red Clover (Trifolium pratense) and Zigzag Clover (T. medium) - A Picture of Genomic Similarities and Differences.</title>
        <authorList>
            <person name="Dluhosova J."/>
            <person name="Istvanek J."/>
            <person name="Nedelnik J."/>
            <person name="Repkova J."/>
        </authorList>
    </citation>
    <scope>NUCLEOTIDE SEQUENCE [LARGE SCALE GENOMIC DNA]</scope>
    <source>
        <strain evidence="2">cv. 10/8</strain>
        <tissue evidence="1">Leaf</tissue>
    </source>
</reference>
<proteinExistence type="predicted"/>
<accession>A0A392V6D0</accession>
<protein>
    <submittedName>
        <fullName evidence="1">Uncharacterized protein</fullName>
    </submittedName>
</protein>
<keyword evidence="2" id="KW-1185">Reference proteome</keyword>
<evidence type="ECO:0000313" key="2">
    <source>
        <dbReference type="Proteomes" id="UP000265520"/>
    </source>
</evidence>
<organism evidence="1 2">
    <name type="scientific">Trifolium medium</name>
    <dbReference type="NCBI Taxonomy" id="97028"/>
    <lineage>
        <taxon>Eukaryota</taxon>
        <taxon>Viridiplantae</taxon>
        <taxon>Streptophyta</taxon>
        <taxon>Embryophyta</taxon>
        <taxon>Tracheophyta</taxon>
        <taxon>Spermatophyta</taxon>
        <taxon>Magnoliopsida</taxon>
        <taxon>eudicotyledons</taxon>
        <taxon>Gunneridae</taxon>
        <taxon>Pentapetalae</taxon>
        <taxon>rosids</taxon>
        <taxon>fabids</taxon>
        <taxon>Fabales</taxon>
        <taxon>Fabaceae</taxon>
        <taxon>Papilionoideae</taxon>
        <taxon>50 kb inversion clade</taxon>
        <taxon>NPAAA clade</taxon>
        <taxon>Hologalegina</taxon>
        <taxon>IRL clade</taxon>
        <taxon>Trifolieae</taxon>
        <taxon>Trifolium</taxon>
    </lineage>
</organism>
<dbReference type="Proteomes" id="UP000265520">
    <property type="component" value="Unassembled WGS sequence"/>
</dbReference>
<comment type="caution">
    <text evidence="1">The sequence shown here is derived from an EMBL/GenBank/DDBJ whole genome shotgun (WGS) entry which is preliminary data.</text>
</comment>
<name>A0A392V6D0_9FABA</name>